<reference evidence="2" key="1">
    <citation type="submission" date="2021-03" db="EMBL/GenBank/DDBJ databases">
        <authorList>
            <person name="Tagirdzhanova G."/>
        </authorList>
    </citation>
    <scope>NUCLEOTIDE SEQUENCE</scope>
</reference>
<dbReference type="Proteomes" id="UP000664203">
    <property type="component" value="Unassembled WGS sequence"/>
</dbReference>
<sequence>MHLPNTPIALKPLLCTDFINFILRHHTTPTTLIICSSREAFLQELQACIAHTHPRDPAANPNDETSLDGTDPPPHPLLIPTIHLIAKSGSVNLAFVPTLPHLRAYLAMYTPDVKHESSPSASIKPGSQYPMLAVWGLASLHRSTAEHSAQGLSRSVAIAIETAKLNGQRLVLAESRALNGDFEYDGIGSGGKPWKEEVPLLNGSVRFGGEDRAWAGKRVEVGRVVGRWCRFVTVGDGG</sequence>
<evidence type="ECO:0000256" key="1">
    <source>
        <dbReference type="SAM" id="MobiDB-lite"/>
    </source>
</evidence>
<dbReference type="EMBL" id="CAJPDR010000137">
    <property type="protein sequence ID" value="CAF9920563.1"/>
    <property type="molecule type" value="Genomic_DNA"/>
</dbReference>
<proteinExistence type="predicted"/>
<organism evidence="2 3">
    <name type="scientific">Alectoria fallacina</name>
    <dbReference type="NCBI Taxonomy" id="1903189"/>
    <lineage>
        <taxon>Eukaryota</taxon>
        <taxon>Fungi</taxon>
        <taxon>Dikarya</taxon>
        <taxon>Ascomycota</taxon>
        <taxon>Pezizomycotina</taxon>
        <taxon>Lecanoromycetes</taxon>
        <taxon>OSLEUM clade</taxon>
        <taxon>Lecanoromycetidae</taxon>
        <taxon>Lecanorales</taxon>
        <taxon>Lecanorineae</taxon>
        <taxon>Parmeliaceae</taxon>
        <taxon>Alectoria</taxon>
    </lineage>
</organism>
<dbReference type="OrthoDB" id="5391496at2759"/>
<protein>
    <submittedName>
        <fullName evidence="2">Uncharacterized protein</fullName>
    </submittedName>
</protein>
<evidence type="ECO:0000313" key="2">
    <source>
        <dbReference type="EMBL" id="CAF9920563.1"/>
    </source>
</evidence>
<evidence type="ECO:0000313" key="3">
    <source>
        <dbReference type="Proteomes" id="UP000664203"/>
    </source>
</evidence>
<accession>A0A8H3FEN2</accession>
<dbReference type="AlphaFoldDB" id="A0A8H3FEN2"/>
<gene>
    <name evidence="2" type="ORF">ALECFALPRED_001566</name>
</gene>
<keyword evidence="3" id="KW-1185">Reference proteome</keyword>
<comment type="caution">
    <text evidence="2">The sequence shown here is derived from an EMBL/GenBank/DDBJ whole genome shotgun (WGS) entry which is preliminary data.</text>
</comment>
<feature type="region of interest" description="Disordered" evidence="1">
    <location>
        <begin position="53"/>
        <end position="72"/>
    </location>
</feature>
<name>A0A8H3FEN2_9LECA</name>